<dbReference type="PANTHER" id="PTHR23346:SF7">
    <property type="entry name" value="STALLED RIBOSOME SENSOR GCN1"/>
    <property type="match status" value="1"/>
</dbReference>
<dbReference type="Pfam" id="PF12074">
    <property type="entry name" value="Gcn1_N"/>
    <property type="match status" value="1"/>
</dbReference>
<dbReference type="GeneID" id="28940515"/>
<evidence type="ECO:0000313" key="6">
    <source>
        <dbReference type="Proteomes" id="UP000053447"/>
    </source>
</evidence>
<sequence length="2659" mass="303739">MADPEEEACSISPIAIDDDTDIANFVSRLSIEHNIPWIEKKLKLWIEDASDALDFEYILYCLFKTHKFSLNKSVRTCIQNSLLALYKKDPEKYIVLFTNELNDVVADISIKNISMHSVFILLKWTNCFILNISINVTLAQKHLPGLILNQSTLLELYLSSSAKENTKSISLRSVQKTLENVLVKISNENAFLNLNIYIEELIKVEKKANCTQNTILLGMIAKVVFYSQSNEENEIIMKKKDKIIDYYIQNILKSKIPLSKIVIAGLNDFFTYFVTFEDFEFKIMLSLEKALLRAPEIILNGILKELIVSLSPTIDLSKPIYEKLFIPILNALKSSNPDVCKNSLETFEWIIKRCTNHDYIQFIMEKIVFVLDSGALFSLNHKLLHIKSLTYLPKSLKLSKLILSFLIPYIYRETNENISIALVESFFSYFTYIISITNEISDDYIKLIKNGLIEMVSAVRRTWFNEFGNIIWNHRYNLSKQIIYLVKTVLNLLWEIYKNILVNPLQCIQNKTTIEGYLCTVIFINIIYNWKNENIANNDDLLSIKSLLEKHLLSFESTPYFVFWDKIYSKNFHKDDKIWFIRSLKIIAEYIPEHQFEKIGFLWAEASFSLVLSNMLHDYSIVSTTCEMIKHCYLKSREHILDIFLSEIWKRIKQLEISYTQTEKDVAMINSICYLINAISPNNHEFLSKNEKEDTERQLIKTVILYHHPLLRNKLNWIKLCKKFKIDPYILVTSHSQELANTIKSLLQNNIVNESKLTLLAIKLSISTLTSLDQIIIVPLFVEMFLKYLSHLQFENISEKDISIWKDKTNEKAVETSFKVDCNNFIRKNIQQKNKLNKNKLVEESQTLLNEQLEEAISSKILNLKSQIISGLIIIQGLTLATQKNRSLWYSYAIHALLSIELLEKGPLIVHELIVQTYLDCANCVSVKNINIMIGIATLRIFNVKYIQLNFTEEPLQKLVIRLLSQLNSSVKQRSLDEISFIYILPFLIQVIKKKGVGTDDPEECDKQVMLALNIFSLHIDFCKSSISRVETIQALLNILYYFPNHFDQAKDCLILLCKIIKNNVTKEEISELIKESISPKFQIRNVVLQAIEPLDLSKYDFFYELYLTIYDKNETNALMSLEIMKKNNLLITCIEKNVLINYLCNDQYYIRECAAKAILSYVKKYPHEVEKIVLTLIELYKKKSKLQTLEHDDFNIIIPKSSNKKDMWEIRCSIALSLSYLIPYFTPSLIPFFLKFLIGTSNEYIPLNDDSSEVRQKMLENGLSVISHYGDSHVEELFKILDNYLTSSDEFQKNEINERVIILYSTITSHLNIDDQRVHIAIGKLMNILKSPSEDIQIAIAKCFSLLIKFSLKKIPNYIERLKEELFTFEKYAERKGAAYGLAGIIKGGGIELLEKYEIIETLKSAITNKKDQKYRQGALFAIESFSQILEEAFEPYIIEMIPYLLTTFGDPILDVRESTTDAAKTVMGKISKNGIKLILPSLLSGLNDNNWRTKKGSIDFLGAMAYCAPYQLFSSLPIIIPRLTEMINDSHLQVRLAGNESLLKFGKTINNLEIQKLVPALLKALSHPNTHTEPALDSLLKFPFTYHIDAASLAIIMPVLEQGLKERSVILKKKSVKIVEKISCFAEANDLIPYLDNILLSLRKILIDPVPTTRETSAKALGILVKNLGETNFPHLIPDLLSTLKKDISSIDRHGSAQGISEILSRLNIQYLENILPEILENALSPVSYIKEGYIALFIYLPQAFGPRFQPYIGKIISPILLGLASDLESVREVSLSSGKVIINNYAAKAVDLLLPELQNGIFNENWRIRLGSIQLMGDLLFHITGISGRTHLEGNTNNLQSYKNILLDILGQEKRDYILASLYVIRQDVVEQVQFSAFNVWKTLVTNTSKTIKEILPVIINMIIYSPIASSKVHDSVFVKTLGDLVKKLGEDMMPHLLLPLQEGMNYSESTAKVRICVALTEIIRNSDIGTLEPYKNGLIKTIQHGFMDVEEVRKAIAQMFNIMCELYGNTVINQILPNLLESLHSNKNAENALEALKELIFVRSQNILPILIPKITKVPLSIINARIISSFAEVSDPNFKYYLSTIINALIDTLIFDIDESTELEIKNAINNVLLSIDDNEGINILIPIMFGLVKHENWKKQVLACQHMVYFFESTKQDYSKYFEECIYTFLSLFNDKNEEVVKSAWKAQNAFIMALKKEDMETLVGPAQKILHNIGMLGNELKAFELPKGINAILPIFMHGIIYGDANNKELAAMGISDIIERTSSSRLDPFVMQITGPLIRTIGERYSTQVKLTVLHTLDLLLKKVPLLLKPFFPQLQRTFLKCLLDPTSHQLRLKAVSVLKGLIVLLPRLEPLLNELSIGSKSINSGVKYVMIKSLFNVVSSSNFTINETSKGIIYTLIEDNTDINDFQILAYIGKFSTILFKYFDKNNALSFLCSKIFVSDHSNYSILTLNAILVDCSEYLIELDCSLKIVHSIISGCLSNRPYIISNGVLAAGKFLLDSNFNTNSDHTTLIIETLINCIKNPKIIPDANRLILTVISATSKKYHHIMQPHFNIIIPAVFNNVHHVLTPIQLAAESAYISLFKITPHNRILFNKYIATLDSTQAKAMAAYHKRMMAKTATTHELQNNVVLHSDEDYIEITSIGLSSTSDNN</sequence>
<reference evidence="6" key="1">
    <citation type="journal article" date="2016" name="Nat. Commun.">
        <title>Genome analysis of three Pneumocystis species reveals adaptation mechanisms to life exclusively in mammalian hosts.</title>
        <authorList>
            <person name="Ma L."/>
            <person name="Chen Z."/>
            <person name="Huang D.W."/>
            <person name="Kutty G."/>
            <person name="Ishihara M."/>
            <person name="Wang H."/>
            <person name="Abouelleil A."/>
            <person name="Bishop L."/>
            <person name="Davey E."/>
            <person name="Deng R."/>
            <person name="Deng X."/>
            <person name="Fan L."/>
            <person name="Fantoni G."/>
            <person name="Fitzgerald M."/>
            <person name="Gogineni E."/>
            <person name="Goldberg J.M."/>
            <person name="Handley G."/>
            <person name="Hu X."/>
            <person name="Huber C."/>
            <person name="Jiao X."/>
            <person name="Jones K."/>
            <person name="Levin J.Z."/>
            <person name="Liu Y."/>
            <person name="Macdonald P."/>
            <person name="Melnikov A."/>
            <person name="Raley C."/>
            <person name="Sassi M."/>
            <person name="Sherman B.T."/>
            <person name="Song X."/>
            <person name="Sykes S."/>
            <person name="Tran B."/>
            <person name="Walsh L."/>
            <person name="Xia Y."/>
            <person name="Yang J."/>
            <person name="Young S."/>
            <person name="Zeng Q."/>
            <person name="Zheng X."/>
            <person name="Stephens R."/>
            <person name="Nusbaum C."/>
            <person name="Birren B.W."/>
            <person name="Azadi P."/>
            <person name="Lempicki R.A."/>
            <person name="Cuomo C.A."/>
            <person name="Kovacs J.A."/>
        </authorList>
    </citation>
    <scope>NUCLEOTIDE SEQUENCE [LARGE SCALE GENOMIC DNA]</scope>
    <source>
        <strain evidence="6">RU7</strain>
    </source>
</reference>
<dbReference type="Pfam" id="PF24984">
    <property type="entry name" value="HEAT_EF3_GNC1"/>
    <property type="match status" value="1"/>
</dbReference>
<dbReference type="InterPro" id="IPR056810">
    <property type="entry name" value="GNC1-like_N"/>
</dbReference>
<organism evidence="5 6">
    <name type="scientific">Pneumocystis jirovecii (strain RU7)</name>
    <name type="common">Human pneumocystis pneumonia agent</name>
    <dbReference type="NCBI Taxonomy" id="1408657"/>
    <lineage>
        <taxon>Eukaryota</taxon>
        <taxon>Fungi</taxon>
        <taxon>Dikarya</taxon>
        <taxon>Ascomycota</taxon>
        <taxon>Taphrinomycotina</taxon>
        <taxon>Pneumocystomycetes</taxon>
        <taxon>Pneumocystaceae</taxon>
        <taxon>Pneumocystis</taxon>
    </lineage>
</organism>
<evidence type="ECO:0000313" key="5">
    <source>
        <dbReference type="EMBL" id="KTW30053.1"/>
    </source>
</evidence>
<gene>
    <name evidence="5" type="ORF">T551_01997</name>
</gene>
<dbReference type="Pfam" id="PF24993">
    <property type="entry name" value="GNC1_N"/>
    <property type="match status" value="1"/>
</dbReference>
<dbReference type="InterPro" id="IPR016024">
    <property type="entry name" value="ARM-type_fold"/>
</dbReference>
<dbReference type="GO" id="GO:0030295">
    <property type="term" value="F:protein kinase activator activity"/>
    <property type="evidence" value="ECO:0007669"/>
    <property type="project" value="EnsemblFungi"/>
</dbReference>
<keyword evidence="6" id="KW-1185">Reference proteome</keyword>
<dbReference type="GO" id="GO:1904689">
    <property type="term" value="P:negative regulation of cytoplasmic translational initiation"/>
    <property type="evidence" value="ECO:0007669"/>
    <property type="project" value="EnsemblFungi"/>
</dbReference>
<dbReference type="Gene3D" id="1.25.10.10">
    <property type="entry name" value="Leucine-rich Repeat Variant"/>
    <property type="match status" value="6"/>
</dbReference>
<dbReference type="eggNOG" id="KOG1242">
    <property type="taxonomic scope" value="Eukaryota"/>
</dbReference>
<dbReference type="Proteomes" id="UP000053447">
    <property type="component" value="Unassembled WGS sequence"/>
</dbReference>
<evidence type="ECO:0000256" key="1">
    <source>
        <dbReference type="ARBA" id="ARBA00007366"/>
    </source>
</evidence>
<dbReference type="EMBL" id="LFWA01000008">
    <property type="protein sequence ID" value="KTW30053.1"/>
    <property type="molecule type" value="Genomic_DNA"/>
</dbReference>
<dbReference type="GO" id="GO:0031571">
    <property type="term" value="P:mitotic G1 DNA damage checkpoint signaling"/>
    <property type="evidence" value="ECO:0007669"/>
    <property type="project" value="EnsemblFungi"/>
</dbReference>
<dbReference type="PANTHER" id="PTHR23346">
    <property type="entry name" value="TRANSLATIONAL ACTIVATOR GCN1-RELATED"/>
    <property type="match status" value="1"/>
</dbReference>
<dbReference type="InterPro" id="IPR021133">
    <property type="entry name" value="HEAT_type_2"/>
</dbReference>
<dbReference type="GO" id="GO:0034198">
    <property type="term" value="P:cellular response to amino acid starvation"/>
    <property type="evidence" value="ECO:0007669"/>
    <property type="project" value="TreeGrafter"/>
</dbReference>
<dbReference type="Pfam" id="PF23271">
    <property type="entry name" value="HEAT_GCN1"/>
    <property type="match status" value="1"/>
</dbReference>
<dbReference type="Pfam" id="PF24987">
    <property type="entry name" value="HEAT_EF3_N"/>
    <property type="match status" value="1"/>
</dbReference>
<dbReference type="Pfam" id="PF24916">
    <property type="entry name" value="HEAT_GCN1_fung"/>
    <property type="match status" value="1"/>
</dbReference>
<proteinExistence type="inferred from homology"/>
<dbReference type="InterPro" id="IPR057546">
    <property type="entry name" value="HEAT_GCN1"/>
</dbReference>
<feature type="repeat" description="HEAT" evidence="3">
    <location>
        <begin position="1521"/>
        <end position="1559"/>
    </location>
</feature>
<dbReference type="STRING" id="1408657.A0A0W4ZNV2"/>
<dbReference type="InterPro" id="IPR011989">
    <property type="entry name" value="ARM-like"/>
</dbReference>
<dbReference type="InterPro" id="IPR022716">
    <property type="entry name" value="Gcn1_N"/>
</dbReference>
<dbReference type="SMART" id="SM01349">
    <property type="entry name" value="TOG"/>
    <property type="match status" value="1"/>
</dbReference>
<dbReference type="InterPro" id="IPR056809">
    <property type="entry name" value="HEAT_GCN1_fung"/>
</dbReference>
<dbReference type="GO" id="GO:0005829">
    <property type="term" value="C:cytosol"/>
    <property type="evidence" value="ECO:0007669"/>
    <property type="project" value="TreeGrafter"/>
</dbReference>
<evidence type="ECO:0000256" key="3">
    <source>
        <dbReference type="PROSITE-ProRule" id="PRU00103"/>
    </source>
</evidence>
<dbReference type="OrthoDB" id="5148094at2759"/>
<dbReference type="PROSITE" id="PS50077">
    <property type="entry name" value="HEAT_REPEAT"/>
    <property type="match status" value="1"/>
</dbReference>
<name>A0A0W4ZNV2_PNEJ7</name>
<feature type="domain" description="TOG" evidence="4">
    <location>
        <begin position="1352"/>
        <end position="1580"/>
    </location>
</feature>
<evidence type="ECO:0000259" key="4">
    <source>
        <dbReference type="SMART" id="SM01349"/>
    </source>
</evidence>
<accession>A0A0W4ZNV2</accession>
<dbReference type="VEuPathDB" id="FungiDB:T551_01997"/>
<dbReference type="SUPFAM" id="SSF48371">
    <property type="entry name" value="ARM repeat"/>
    <property type="match status" value="4"/>
</dbReference>
<comment type="caution">
    <text evidence="5">The sequence shown here is derived from an EMBL/GenBank/DDBJ whole genome shotgun (WGS) entry which is preliminary data.</text>
</comment>
<comment type="similarity">
    <text evidence="1">Belongs to the GCN1 family.</text>
</comment>
<keyword evidence="2" id="KW-0677">Repeat</keyword>
<dbReference type="RefSeq" id="XP_018229614.1">
    <property type="nucleotide sequence ID" value="XM_018374260.1"/>
</dbReference>
<dbReference type="InterPro" id="IPR034085">
    <property type="entry name" value="TOG"/>
</dbReference>
<protein>
    <recommendedName>
        <fullName evidence="4">TOG domain-containing protein</fullName>
    </recommendedName>
</protein>
<evidence type="ECO:0000256" key="2">
    <source>
        <dbReference type="ARBA" id="ARBA00022737"/>
    </source>
</evidence>